<dbReference type="InterPro" id="IPR052894">
    <property type="entry name" value="AsmA-related"/>
</dbReference>
<proteinExistence type="predicted"/>
<evidence type="ECO:0000259" key="1">
    <source>
        <dbReference type="Pfam" id="PF05170"/>
    </source>
</evidence>
<dbReference type="PANTHER" id="PTHR30441:SF8">
    <property type="entry name" value="DUF748 DOMAIN-CONTAINING PROTEIN"/>
    <property type="match status" value="1"/>
</dbReference>
<dbReference type="PANTHER" id="PTHR30441">
    <property type="entry name" value="DUF748 DOMAIN-CONTAINING PROTEIN"/>
    <property type="match status" value="1"/>
</dbReference>
<name>A0A2T3IP89_9GAMM</name>
<accession>A0A2T3IP89</accession>
<dbReference type="RefSeq" id="WP_107351323.1">
    <property type="nucleotide sequence ID" value="NZ_PYMH01000017.1"/>
</dbReference>
<dbReference type="Pfam" id="PF05170">
    <property type="entry name" value="AsmA"/>
    <property type="match status" value="1"/>
</dbReference>
<sequence>MRFIGKIIATFAVLVSLGLTIVLALLHTRYATPMVTQVVNRFTPYTLTLDDIRYHIRDPWHLTLQRPALTITDGQPPIAANRLSVWFNLNSLLQLQWQFDSILIDEPTVSAQQLSALAPSDLEASAFALPELRSHRLAISRLNVSTPSLTLKQGELQLDQWHYQPGDPAPWWQQFDGNFQLAANSAHWQQWQTQQLLLDGNHRSSLWKLNGFSFNWQNASINGQLDAALDKRSVDIHQLTLSGLQLQDIKLTDAIQQQANALASQDWQATVRRVDILDSSIELPPLSLNHANLSLTNWHWPGTAYSQEDAWLSFTAESGNWRQLPFTDPLLDLSFTPDTIVLNGAAVNALEGYWRADGLVTPDALQLGNLTSKGIKWFLPADWARQLVQAVSPFKQIRIDTLDIGYAQLTAADSNTPWYIHGLNVNGRDLLIRQQPSFSLWQGSLSAAARQASLNTIDLQEPLIEMRSEQGRWQLEQAFLPFKGGLLEATGQWDLNQEGFPWHAALQGDSLPAKILPQWLSLPWPATGRIDATAALQGLGQHYTGLAHSLNGEVRATFRDSEIDQGSAALLQAWLPPVTQEANSTADPTMTGSQSDKPTVGIEEPISLAITPLKIRSDRGRLAIAPLSIKGKDVDALLEGQWDLANPAGQQMELDAKLGCQRLIRRWQDGQQTVSVSTCDGNSM</sequence>
<dbReference type="Proteomes" id="UP000241222">
    <property type="component" value="Unassembled WGS sequence"/>
</dbReference>
<feature type="domain" description="AsmA" evidence="1">
    <location>
        <begin position="7"/>
        <end position="562"/>
    </location>
</feature>
<gene>
    <name evidence="2" type="ORF">C9I99_23810</name>
</gene>
<keyword evidence="3" id="KW-1185">Reference proteome</keyword>
<dbReference type="AlphaFoldDB" id="A0A2T3IP89"/>
<comment type="caution">
    <text evidence="2">The sequence shown here is derived from an EMBL/GenBank/DDBJ whole genome shotgun (WGS) entry which is preliminary data.</text>
</comment>
<dbReference type="GO" id="GO:0005886">
    <property type="term" value="C:plasma membrane"/>
    <property type="evidence" value="ECO:0007669"/>
    <property type="project" value="TreeGrafter"/>
</dbReference>
<dbReference type="EMBL" id="PYMH01000017">
    <property type="protein sequence ID" value="PSU30165.1"/>
    <property type="molecule type" value="Genomic_DNA"/>
</dbReference>
<evidence type="ECO:0000313" key="2">
    <source>
        <dbReference type="EMBL" id="PSU30165.1"/>
    </source>
</evidence>
<protein>
    <recommendedName>
        <fullName evidence="1">AsmA domain-containing protein</fullName>
    </recommendedName>
</protein>
<evidence type="ECO:0000313" key="3">
    <source>
        <dbReference type="Proteomes" id="UP000241222"/>
    </source>
</evidence>
<dbReference type="OrthoDB" id="5912765at2"/>
<dbReference type="GO" id="GO:0090313">
    <property type="term" value="P:regulation of protein targeting to membrane"/>
    <property type="evidence" value="ECO:0007669"/>
    <property type="project" value="TreeGrafter"/>
</dbReference>
<dbReference type="InterPro" id="IPR007844">
    <property type="entry name" value="AsmA"/>
</dbReference>
<reference evidence="2 3" key="1">
    <citation type="submission" date="2018-03" db="EMBL/GenBank/DDBJ databases">
        <title>Whole genome sequencing of Histamine producing bacteria.</title>
        <authorList>
            <person name="Butler K."/>
        </authorList>
    </citation>
    <scope>NUCLEOTIDE SEQUENCE [LARGE SCALE GENOMIC DNA]</scope>
    <source>
        <strain evidence="2 3">JCM 13586</strain>
    </source>
</reference>
<organism evidence="2 3">
    <name type="scientific">Photobacterium lutimaris</name>
    <dbReference type="NCBI Taxonomy" id="388278"/>
    <lineage>
        <taxon>Bacteria</taxon>
        <taxon>Pseudomonadati</taxon>
        <taxon>Pseudomonadota</taxon>
        <taxon>Gammaproteobacteria</taxon>
        <taxon>Vibrionales</taxon>
        <taxon>Vibrionaceae</taxon>
        <taxon>Photobacterium</taxon>
    </lineage>
</organism>